<reference evidence="1" key="1">
    <citation type="submission" date="2023-07" db="EMBL/GenBank/DDBJ databases">
        <title>Sequencing the genomes of 1000 actinobacteria strains.</title>
        <authorList>
            <person name="Klenk H.-P."/>
        </authorList>
    </citation>
    <scope>NUCLEOTIDE SEQUENCE</scope>
    <source>
        <strain evidence="1">DSM 45977</strain>
    </source>
</reference>
<evidence type="ECO:0000313" key="1">
    <source>
        <dbReference type="EMBL" id="MDR7302619.1"/>
    </source>
</evidence>
<proteinExistence type="predicted"/>
<evidence type="ECO:0000313" key="2">
    <source>
        <dbReference type="Proteomes" id="UP001180845"/>
    </source>
</evidence>
<dbReference type="EMBL" id="JAVDXW010000001">
    <property type="protein sequence ID" value="MDR7302619.1"/>
    <property type="molecule type" value="Genomic_DNA"/>
</dbReference>
<name>A0AAE4CM84_9ACTN</name>
<keyword evidence="2" id="KW-1185">Reference proteome</keyword>
<accession>A0AAE4CM84</accession>
<dbReference type="Proteomes" id="UP001180845">
    <property type="component" value="Unassembled WGS sequence"/>
</dbReference>
<dbReference type="RefSeq" id="WP_310274294.1">
    <property type="nucleotide sequence ID" value="NZ_JAVDXW010000001.1"/>
</dbReference>
<sequence length="87" mass="8895">MVQDADGNKVADLCGNSGEYGHEGLFSAFEEFCSAVQIGVDVLVGNAESTGNSLAEAAQNYVDSDDKANGELLGLADGVSGHERGSN</sequence>
<dbReference type="AlphaFoldDB" id="A0AAE4CM84"/>
<organism evidence="1 2">
    <name type="scientific">Haloactinomyces albus</name>
    <dbReference type="NCBI Taxonomy" id="1352928"/>
    <lineage>
        <taxon>Bacteria</taxon>
        <taxon>Bacillati</taxon>
        <taxon>Actinomycetota</taxon>
        <taxon>Actinomycetes</taxon>
        <taxon>Actinopolysporales</taxon>
        <taxon>Actinopolysporaceae</taxon>
        <taxon>Haloactinomyces</taxon>
    </lineage>
</organism>
<comment type="caution">
    <text evidence="1">The sequence shown here is derived from an EMBL/GenBank/DDBJ whole genome shotgun (WGS) entry which is preliminary data.</text>
</comment>
<gene>
    <name evidence="1" type="ORF">JOF55_002800</name>
</gene>
<protein>
    <submittedName>
        <fullName evidence="1">Uncharacterized protein</fullName>
    </submittedName>
</protein>